<keyword evidence="5" id="KW-1185">Reference proteome</keyword>
<dbReference type="EnsemblPlants" id="Kaladp0043s0002.1.v1.1">
    <property type="protein sequence ID" value="Kaladp0043s0002.1.v1.1.CDS.1"/>
    <property type="gene ID" value="Kaladp0043s0002.v1.1"/>
</dbReference>
<dbReference type="InterPro" id="IPR008949">
    <property type="entry name" value="Isoprenoid_synthase_dom_sf"/>
</dbReference>
<protein>
    <submittedName>
        <fullName evidence="4">Uncharacterized protein</fullName>
    </submittedName>
</protein>
<evidence type="ECO:0000313" key="4">
    <source>
        <dbReference type="EnsemblPlants" id="Kaladp0043s0002.1.v1.1.CDS.1"/>
    </source>
</evidence>
<sequence>MAARARASPHVGIMLRSQTSGRFLKPVRLTLRAAGYWDLVESDIEARLKRAVEIRPPLEVYQPMHHLVFSAPKNLASALCVAACEAVGGQRGDAVTAAAALHLMHVAAITHENLLVLPEKHAHSSYDSNIQLLTADALIPLGFEMLAGQESGLGCGCDDVAGRVVRVIVEITRAIGSQGVVHRQYNEYVSRHERAEEGKFCACGAACGAILGGGDDEEVEKLRRCGRYMGMMNETSSYGDLIASGNEKAELRNLALKELSGFDEMKIERISCLLDSYASGQISMDLESVCSG</sequence>
<dbReference type="PANTHER" id="PTHR43281:SF6">
    <property type="entry name" value="HETERODIMERIC GERANYLGERANYL PYROPHOSPHATE SYNTHASE SMALL SUBUNIT, CHLOROPLASTIC-LIKE"/>
    <property type="match status" value="1"/>
</dbReference>
<dbReference type="Gene3D" id="1.10.600.10">
    <property type="entry name" value="Farnesyl Diphosphate Synthase"/>
    <property type="match status" value="1"/>
</dbReference>
<comment type="cofactor">
    <cofactor evidence="1">
        <name>Mg(2+)</name>
        <dbReference type="ChEBI" id="CHEBI:18420"/>
    </cofactor>
</comment>
<dbReference type="AlphaFoldDB" id="A0A7N0ZWR1"/>
<dbReference type="Gramene" id="Kaladp0043s0002.1.v1.1">
    <property type="protein sequence ID" value="Kaladp0043s0002.1.v1.1.CDS.1"/>
    <property type="gene ID" value="Kaladp0043s0002.v1.1"/>
</dbReference>
<evidence type="ECO:0000256" key="1">
    <source>
        <dbReference type="ARBA" id="ARBA00001946"/>
    </source>
</evidence>
<proteinExistence type="predicted"/>
<keyword evidence="3" id="KW-0460">Magnesium</keyword>
<dbReference type="SUPFAM" id="SSF48576">
    <property type="entry name" value="Terpenoid synthases"/>
    <property type="match status" value="1"/>
</dbReference>
<evidence type="ECO:0000313" key="5">
    <source>
        <dbReference type="Proteomes" id="UP000594263"/>
    </source>
</evidence>
<evidence type="ECO:0000256" key="3">
    <source>
        <dbReference type="ARBA" id="ARBA00022842"/>
    </source>
</evidence>
<organism evidence="4 5">
    <name type="scientific">Kalanchoe fedtschenkoi</name>
    <name type="common">Lavender scallops</name>
    <name type="synonym">South American air plant</name>
    <dbReference type="NCBI Taxonomy" id="63787"/>
    <lineage>
        <taxon>Eukaryota</taxon>
        <taxon>Viridiplantae</taxon>
        <taxon>Streptophyta</taxon>
        <taxon>Embryophyta</taxon>
        <taxon>Tracheophyta</taxon>
        <taxon>Spermatophyta</taxon>
        <taxon>Magnoliopsida</taxon>
        <taxon>eudicotyledons</taxon>
        <taxon>Gunneridae</taxon>
        <taxon>Pentapetalae</taxon>
        <taxon>Saxifragales</taxon>
        <taxon>Crassulaceae</taxon>
        <taxon>Kalanchoe</taxon>
    </lineage>
</organism>
<dbReference type="PANTHER" id="PTHR43281">
    <property type="entry name" value="FARNESYL DIPHOSPHATE SYNTHASE"/>
    <property type="match status" value="1"/>
</dbReference>
<reference evidence="4" key="1">
    <citation type="submission" date="2021-01" db="UniProtKB">
        <authorList>
            <consortium name="EnsemblPlants"/>
        </authorList>
    </citation>
    <scope>IDENTIFICATION</scope>
</reference>
<keyword evidence="2" id="KW-0479">Metal-binding</keyword>
<dbReference type="Proteomes" id="UP000594263">
    <property type="component" value="Unplaced"/>
</dbReference>
<accession>A0A7N0ZWR1</accession>
<dbReference type="OMA" id="YWTTINA"/>
<evidence type="ECO:0000256" key="2">
    <source>
        <dbReference type="ARBA" id="ARBA00022723"/>
    </source>
</evidence>
<dbReference type="GO" id="GO:0046872">
    <property type="term" value="F:metal ion binding"/>
    <property type="evidence" value="ECO:0007669"/>
    <property type="project" value="UniProtKB-KW"/>
</dbReference>
<dbReference type="GO" id="GO:0004659">
    <property type="term" value="F:prenyltransferase activity"/>
    <property type="evidence" value="ECO:0007669"/>
    <property type="project" value="TreeGrafter"/>
</dbReference>
<name>A0A7N0ZWR1_KALFE</name>